<dbReference type="EMBL" id="JAAITT010000042">
    <property type="protein sequence ID" value="NSJ51509.1"/>
    <property type="molecule type" value="Genomic_DNA"/>
</dbReference>
<evidence type="ECO:0000313" key="4">
    <source>
        <dbReference type="Proteomes" id="UP000669239"/>
    </source>
</evidence>
<sequence>MGLKNRISKFSGKMTKEKWLLLLLVGVLLMILSFPLPGSRRTGKDGESRSGQVSRNEGAVPLWTGDAQENDQDAEPDQASLNGPGQDGDGPDSVYPASASAGGEGSYETQMENRIKNILKSVDGVGKVDVMVVLKSSSEKVVHVDRTTNSSTTQEKDSGGGTRDVVNNQSQESTVLSGSGSGSGGNSPIIEKELSPELSGIIISAEGGGSPTVKAEISEAMEALFGLPPHKIKVLKRVE</sequence>
<dbReference type="EMBL" id="JAKNGE010000044">
    <property type="protein sequence ID" value="MCG4748818.1"/>
    <property type="molecule type" value="Genomic_DNA"/>
</dbReference>
<comment type="caution">
    <text evidence="2">The sequence shown here is derived from an EMBL/GenBank/DDBJ whole genome shotgun (WGS) entry which is preliminary data.</text>
</comment>
<feature type="region of interest" description="Disordered" evidence="1">
    <location>
        <begin position="144"/>
        <end position="191"/>
    </location>
</feature>
<dbReference type="Proteomes" id="UP000669239">
    <property type="component" value="Unassembled WGS sequence"/>
</dbReference>
<reference evidence="3" key="2">
    <citation type="submission" date="2020-02" db="EMBL/GenBank/DDBJ databases">
        <authorList>
            <person name="Littmann E."/>
            <person name="Sorbara M."/>
        </authorList>
    </citation>
    <scope>NUCLEOTIDE SEQUENCE</scope>
    <source>
        <strain evidence="3">MSK.1.17</strain>
    </source>
</reference>
<evidence type="ECO:0000313" key="3">
    <source>
        <dbReference type="EMBL" id="NSJ51509.1"/>
    </source>
</evidence>
<dbReference type="Proteomes" id="UP001299608">
    <property type="component" value="Unassembled WGS sequence"/>
</dbReference>
<accession>A0AAW5BZT3</accession>
<reference evidence="2" key="3">
    <citation type="submission" date="2022-01" db="EMBL/GenBank/DDBJ databases">
        <title>Collection of gut derived symbiotic bacterial strains cultured from healthy donors.</title>
        <authorList>
            <person name="Lin H."/>
            <person name="Kohout C."/>
            <person name="Waligurski E."/>
            <person name="Pamer E.G."/>
        </authorList>
    </citation>
    <scope>NUCLEOTIDE SEQUENCE</scope>
    <source>
        <strain evidence="2">DFI.6.55</strain>
    </source>
</reference>
<feature type="compositionally biased region" description="Polar residues" evidence="1">
    <location>
        <begin position="165"/>
        <end position="176"/>
    </location>
</feature>
<feature type="region of interest" description="Disordered" evidence="1">
    <location>
        <begin position="39"/>
        <end position="108"/>
    </location>
</feature>
<dbReference type="AlphaFoldDB" id="A0AAW5BZT3"/>
<dbReference type="RefSeq" id="WP_117561062.1">
    <property type="nucleotide sequence ID" value="NZ_JAAITT010000042.1"/>
</dbReference>
<evidence type="ECO:0000313" key="5">
    <source>
        <dbReference type="Proteomes" id="UP001299608"/>
    </source>
</evidence>
<evidence type="ECO:0000256" key="1">
    <source>
        <dbReference type="SAM" id="MobiDB-lite"/>
    </source>
</evidence>
<name>A0AAW5BZT3_9FIRM</name>
<keyword evidence="4" id="KW-1185">Reference proteome</keyword>
<reference evidence="3 4" key="1">
    <citation type="journal article" date="2020" name="Cell Host Microbe">
        <title>Functional and Genomic Variation between Human-Derived Isolates of Lachnospiraceae Reveals Inter- and Intra-Species Diversity.</title>
        <authorList>
            <person name="Sorbara M.T."/>
            <person name="Littmann E.R."/>
            <person name="Fontana E."/>
            <person name="Moody T.U."/>
            <person name="Kohout C.E."/>
            <person name="Gjonbalaj M."/>
            <person name="Eaton V."/>
            <person name="Seok R."/>
            <person name="Leiner I.M."/>
            <person name="Pamer E.G."/>
        </authorList>
    </citation>
    <scope>NUCLEOTIDE SEQUENCE [LARGE SCALE GENOMIC DNA]</scope>
    <source>
        <strain evidence="3 4">MSK.1.17</strain>
    </source>
</reference>
<proteinExistence type="predicted"/>
<protein>
    <submittedName>
        <fullName evidence="2">Stage III sporulation protein AG</fullName>
    </submittedName>
</protein>
<gene>
    <name evidence="3" type="ORF">G5B36_22755</name>
    <name evidence="2" type="ORF">L0N08_25715</name>
</gene>
<organism evidence="2 5">
    <name type="scientific">Enterocloster aldenensis</name>
    <dbReference type="NCBI Taxonomy" id="358742"/>
    <lineage>
        <taxon>Bacteria</taxon>
        <taxon>Bacillati</taxon>
        <taxon>Bacillota</taxon>
        <taxon>Clostridia</taxon>
        <taxon>Lachnospirales</taxon>
        <taxon>Lachnospiraceae</taxon>
        <taxon>Enterocloster</taxon>
    </lineage>
</organism>
<evidence type="ECO:0000313" key="2">
    <source>
        <dbReference type="EMBL" id="MCG4748818.1"/>
    </source>
</evidence>